<feature type="region of interest" description="Disordered" evidence="1">
    <location>
        <begin position="1"/>
        <end position="20"/>
    </location>
</feature>
<proteinExistence type="predicted"/>
<reference evidence="2" key="1">
    <citation type="submission" date="2021-07" db="EMBL/GenBank/DDBJ databases">
        <title>Roseobacter insulae sp. nov., isolated from a tidal flat.</title>
        <authorList>
            <person name="Park S."/>
            <person name="Yoon J.-H."/>
        </authorList>
    </citation>
    <scope>NUCLEOTIDE SEQUENCE</scope>
    <source>
        <strain evidence="2">YSTF-M11</strain>
    </source>
</reference>
<comment type="caution">
    <text evidence="2">The sequence shown here is derived from an EMBL/GenBank/DDBJ whole genome shotgun (WGS) entry which is preliminary data.</text>
</comment>
<gene>
    <name evidence="2" type="ORF">KX928_15725</name>
</gene>
<sequence length="54" mass="6314">MQHATRNLKDGHTTKNAAPRDRSMLIELLHQSEDLAVFDVAWIIDRFDQHEVRS</sequence>
<evidence type="ECO:0000313" key="3">
    <source>
        <dbReference type="Proteomes" id="UP001138661"/>
    </source>
</evidence>
<dbReference type="EMBL" id="JAHXDN010000004">
    <property type="protein sequence ID" value="MBW4709240.1"/>
    <property type="molecule type" value="Genomic_DNA"/>
</dbReference>
<protein>
    <submittedName>
        <fullName evidence="2">Uncharacterized protein</fullName>
    </submittedName>
</protein>
<dbReference type="AlphaFoldDB" id="A0A9X1FY94"/>
<evidence type="ECO:0000313" key="2">
    <source>
        <dbReference type="EMBL" id="MBW4709240.1"/>
    </source>
</evidence>
<organism evidence="2 3">
    <name type="scientific">Roseobacter insulae</name>
    <dbReference type="NCBI Taxonomy" id="2859783"/>
    <lineage>
        <taxon>Bacteria</taxon>
        <taxon>Pseudomonadati</taxon>
        <taxon>Pseudomonadota</taxon>
        <taxon>Alphaproteobacteria</taxon>
        <taxon>Rhodobacterales</taxon>
        <taxon>Roseobacteraceae</taxon>
        <taxon>Roseobacter</taxon>
    </lineage>
</organism>
<keyword evidence="3" id="KW-1185">Reference proteome</keyword>
<evidence type="ECO:0000256" key="1">
    <source>
        <dbReference type="SAM" id="MobiDB-lite"/>
    </source>
</evidence>
<name>A0A9X1FY94_9RHOB</name>
<dbReference type="RefSeq" id="WP_219504549.1">
    <property type="nucleotide sequence ID" value="NZ_JAHXDN010000004.1"/>
</dbReference>
<dbReference type="Proteomes" id="UP001138661">
    <property type="component" value="Unassembled WGS sequence"/>
</dbReference>
<feature type="compositionally biased region" description="Basic and acidic residues" evidence="1">
    <location>
        <begin position="7"/>
        <end position="20"/>
    </location>
</feature>
<accession>A0A9X1FY94</accession>